<dbReference type="NCBIfam" id="TIGR00649">
    <property type="entry name" value="MG423"/>
    <property type="match status" value="1"/>
</dbReference>
<dbReference type="SUPFAM" id="SSF56281">
    <property type="entry name" value="Metallo-hydrolase/oxidoreductase"/>
    <property type="match status" value="1"/>
</dbReference>
<evidence type="ECO:0000256" key="1">
    <source>
        <dbReference type="ARBA" id="ARBA00022490"/>
    </source>
</evidence>
<keyword evidence="3" id="KW-0269">Exonuclease</keyword>
<proteinExistence type="predicted"/>
<dbReference type="SMART" id="SM00849">
    <property type="entry name" value="Lactamase_B"/>
    <property type="match status" value="1"/>
</dbReference>
<dbReference type="PANTHER" id="PTHR43694">
    <property type="entry name" value="RIBONUCLEASE J"/>
    <property type="match status" value="1"/>
</dbReference>
<evidence type="ECO:0000313" key="6">
    <source>
        <dbReference type="EMBL" id="KKQ49963.1"/>
    </source>
</evidence>
<organism evidence="6 7">
    <name type="scientific">Candidatus Shapirobacteria bacterium GW2011_GWE1_38_10</name>
    <dbReference type="NCBI Taxonomy" id="1618488"/>
    <lineage>
        <taxon>Bacteria</taxon>
        <taxon>Candidatus Shapironibacteriota</taxon>
    </lineage>
</organism>
<dbReference type="Gene3D" id="3.10.20.580">
    <property type="match status" value="1"/>
</dbReference>
<evidence type="ECO:0000259" key="5">
    <source>
        <dbReference type="SMART" id="SM00849"/>
    </source>
</evidence>
<dbReference type="InterPro" id="IPR055132">
    <property type="entry name" value="RNase_J_b_CASP"/>
</dbReference>
<dbReference type="AlphaFoldDB" id="A0A0G0I3P9"/>
<feature type="domain" description="Metallo-beta-lactamase" evidence="5">
    <location>
        <begin position="48"/>
        <end position="250"/>
    </location>
</feature>
<sequence>MIKQKTYQKPAFNPAVQKDFTRAPVVQSSPTGQDAVRISSLGAFGDVTQNMFVYEFAPRGDFSKSQIIIVDCGVGFPEEDAFGVDLQIPDTTYLLDKKERILGIFITHGHEDHIGAIRYVLPIIGNNIPIFAPKLAAAFIESRLAENQIRASVTIYQSGDVFNKGPFTIEPIRVTHSIPDTHHFAITTPIGVFYHGSDFKFDVFPIDGKPAELKKIANAGNKKVIALMSDSLGADHEGYSPSERDIAENFKHQIVNAKGRVFVTSISSNIVRWGQAIEYGKSTGRKICVVGYSVDKAINIAKELGYIKLADSDMIAPERSKNFPDNKLLFLVAGFAGQPDSALSKMVMGKHRVKIKSGDKVIFSAPDYIPGTTSNIYEMIDILSKMGADVAYGEKEELHVSGHGYQKEHALLITLTNPRYLLPIGGNYRHVKSYFSMAKTMGFQDDQFITPDFDSAVTFYANGKVDTNFHIPMHKVLIDGLGIGDVGATVLRDRKTLAEDGMFSVVLMVNKEAGTMFKEPIILSRGFVFMKENTDLIDYLKEEVIKKFGEVVSKPANFEYIRTEIQAYLETIIKEKTGREPMVLPLIVEV</sequence>
<dbReference type="Pfam" id="PF17770">
    <property type="entry name" value="RNase_J_C"/>
    <property type="match status" value="1"/>
</dbReference>
<dbReference type="InterPro" id="IPR042173">
    <property type="entry name" value="RNase_J_2"/>
</dbReference>
<dbReference type="Gene3D" id="3.60.15.10">
    <property type="entry name" value="Ribonuclease Z/Hydroxyacylglutathione hydrolase-like"/>
    <property type="match status" value="1"/>
</dbReference>
<evidence type="ECO:0000313" key="7">
    <source>
        <dbReference type="Proteomes" id="UP000034231"/>
    </source>
</evidence>
<dbReference type="Gene3D" id="3.40.50.10710">
    <property type="entry name" value="Metallo-hydrolase/oxidoreductase"/>
    <property type="match status" value="1"/>
</dbReference>
<dbReference type="GO" id="GO:0003723">
    <property type="term" value="F:RNA binding"/>
    <property type="evidence" value="ECO:0007669"/>
    <property type="project" value="UniProtKB-KW"/>
</dbReference>
<gene>
    <name evidence="6" type="ORF">US68_C0010G0097</name>
</gene>
<keyword evidence="1" id="KW-0963">Cytoplasm</keyword>
<dbReference type="InterPro" id="IPR004613">
    <property type="entry name" value="RNase_J"/>
</dbReference>
<dbReference type="PANTHER" id="PTHR43694:SF1">
    <property type="entry name" value="RIBONUCLEASE J"/>
    <property type="match status" value="1"/>
</dbReference>
<dbReference type="InterPro" id="IPR041636">
    <property type="entry name" value="RNase_J_C"/>
</dbReference>
<dbReference type="Pfam" id="PF22505">
    <property type="entry name" value="RNase_J_b_CASP"/>
    <property type="match status" value="1"/>
</dbReference>
<accession>A0A0G0I3P9</accession>
<dbReference type="GO" id="GO:0046872">
    <property type="term" value="F:metal ion binding"/>
    <property type="evidence" value="ECO:0007669"/>
    <property type="project" value="InterPro"/>
</dbReference>
<dbReference type="PATRIC" id="fig|1618488.3.peg.666"/>
<name>A0A0G0I3P9_9BACT</name>
<dbReference type="Pfam" id="PF00753">
    <property type="entry name" value="Lactamase_B"/>
    <property type="match status" value="1"/>
</dbReference>
<dbReference type="InterPro" id="IPR001279">
    <property type="entry name" value="Metallo-B-lactamas"/>
</dbReference>
<dbReference type="Proteomes" id="UP000034231">
    <property type="component" value="Unassembled WGS sequence"/>
</dbReference>
<protein>
    <submittedName>
        <fullName evidence="6">Zn-dependent hydrolase beta-lactamase superfamily</fullName>
    </submittedName>
</protein>
<evidence type="ECO:0000256" key="4">
    <source>
        <dbReference type="ARBA" id="ARBA00022884"/>
    </source>
</evidence>
<keyword evidence="6" id="KW-0378">Hydrolase</keyword>
<reference evidence="6 7" key="1">
    <citation type="journal article" date="2015" name="Nature">
        <title>rRNA introns, odd ribosomes, and small enigmatic genomes across a large radiation of phyla.</title>
        <authorList>
            <person name="Brown C.T."/>
            <person name="Hug L.A."/>
            <person name="Thomas B.C."/>
            <person name="Sharon I."/>
            <person name="Castelle C.J."/>
            <person name="Singh A."/>
            <person name="Wilkins M.J."/>
            <person name="Williams K.H."/>
            <person name="Banfield J.F."/>
        </authorList>
    </citation>
    <scope>NUCLEOTIDE SEQUENCE [LARGE SCALE GENOMIC DNA]</scope>
</reference>
<dbReference type="EMBL" id="LBTX01000010">
    <property type="protein sequence ID" value="KKQ49963.1"/>
    <property type="molecule type" value="Genomic_DNA"/>
</dbReference>
<keyword evidence="4" id="KW-0694">RNA-binding</keyword>
<keyword evidence="2" id="KW-0540">Nuclease</keyword>
<dbReference type="CDD" id="cd07714">
    <property type="entry name" value="RNaseJ_MBL-fold"/>
    <property type="match status" value="1"/>
</dbReference>
<comment type="caution">
    <text evidence="6">The sequence shown here is derived from an EMBL/GenBank/DDBJ whole genome shotgun (WGS) entry which is preliminary data.</text>
</comment>
<evidence type="ECO:0000256" key="2">
    <source>
        <dbReference type="ARBA" id="ARBA00022722"/>
    </source>
</evidence>
<dbReference type="InterPro" id="IPR036866">
    <property type="entry name" value="RibonucZ/Hydroxyglut_hydro"/>
</dbReference>
<dbReference type="GO" id="GO:0004527">
    <property type="term" value="F:exonuclease activity"/>
    <property type="evidence" value="ECO:0007669"/>
    <property type="project" value="UniProtKB-KW"/>
</dbReference>
<evidence type="ECO:0000256" key="3">
    <source>
        <dbReference type="ARBA" id="ARBA00022839"/>
    </source>
</evidence>